<feature type="active site" description="Nucleophile" evidence="4">
    <location>
        <position position="78"/>
    </location>
</feature>
<dbReference type="InterPro" id="IPR036052">
    <property type="entry name" value="TrpB-like_PALP_sf"/>
</dbReference>
<dbReference type="SUPFAM" id="SSF53686">
    <property type="entry name" value="Tryptophan synthase beta subunit-like PLP-dependent enzymes"/>
    <property type="match status" value="1"/>
</dbReference>
<evidence type="ECO:0000256" key="4">
    <source>
        <dbReference type="PIRSR" id="PIRSR006278-1"/>
    </source>
</evidence>
<feature type="modified residue" description="N6-(pyridoxal phosphate)lysine" evidence="5">
    <location>
        <position position="51"/>
    </location>
</feature>
<evidence type="ECO:0000256" key="2">
    <source>
        <dbReference type="ARBA" id="ARBA00008639"/>
    </source>
</evidence>
<organism evidence="7 8">
    <name type="scientific">Lutibacter oceani</name>
    <dbReference type="NCBI Taxonomy" id="1853311"/>
    <lineage>
        <taxon>Bacteria</taxon>
        <taxon>Pseudomonadati</taxon>
        <taxon>Bacteroidota</taxon>
        <taxon>Flavobacteriia</taxon>
        <taxon>Flavobacteriales</taxon>
        <taxon>Flavobacteriaceae</taxon>
        <taxon>Lutibacter</taxon>
    </lineage>
</organism>
<gene>
    <name evidence="7" type="ORF">BX611_0210</name>
</gene>
<evidence type="ECO:0000313" key="7">
    <source>
        <dbReference type="EMBL" id="REE82934.1"/>
    </source>
</evidence>
<dbReference type="Gene3D" id="3.40.50.1100">
    <property type="match status" value="2"/>
</dbReference>
<keyword evidence="3 5" id="KW-0663">Pyridoxal phosphate</keyword>
<dbReference type="PIRSF" id="PIRSF006278">
    <property type="entry name" value="ACCD_DCysDesulf"/>
    <property type="match status" value="1"/>
</dbReference>
<dbReference type="InterPro" id="IPR001926">
    <property type="entry name" value="TrpB-like_PALP"/>
</dbReference>
<dbReference type="InterPro" id="IPR027278">
    <property type="entry name" value="ACCD_DCysDesulf"/>
</dbReference>
<keyword evidence="8" id="KW-1185">Reference proteome</keyword>
<dbReference type="PANTHER" id="PTHR43780:SF2">
    <property type="entry name" value="1-AMINOCYCLOPROPANE-1-CARBOXYLATE DEAMINASE-RELATED"/>
    <property type="match status" value="1"/>
</dbReference>
<comment type="cofactor">
    <cofactor evidence="1">
        <name>pyridoxal 5'-phosphate</name>
        <dbReference type="ChEBI" id="CHEBI:597326"/>
    </cofactor>
</comment>
<proteinExistence type="inferred from homology"/>
<comment type="similarity">
    <text evidence="2">Belongs to the ACC deaminase/D-cysteine desulfhydrase family.</text>
</comment>
<evidence type="ECO:0000256" key="5">
    <source>
        <dbReference type="PIRSR" id="PIRSR006278-2"/>
    </source>
</evidence>
<protein>
    <submittedName>
        <fullName evidence="7">1-aminocyclopropane-1-carboxylate deaminase</fullName>
    </submittedName>
</protein>
<sequence length="320" mass="36008">MGSIARGNRNMFLEAKNSRIQQIHFSEISDSGVSLFIKREDELHPFISGNKYRKLKYNLVEASNQNKKTLLTFGGAYSNHIAATAAAGFQFGFKTIGVIRGEELANNIEEVLKKNPTLKFASEHNMQFYFVSRSEYRNKTSKEFIDDLKQKFGDFYLVPEGGTNKFAVQGCKEILTKTDEFYDVICSAIGTGGTISGIINSTKKHQKVIGFPALKGDFLQNEIKKYVLTNKNWSLNTDYHFGGYAKVSEALIHFINKFKNETGIPLDPVYTGKMLFGIVDLIKKDYFETGTKILAIHTGGLQGIEGMNVYLEKKNLEKIV</sequence>
<name>A0A3D9RZE4_9FLAO</name>
<dbReference type="RefSeq" id="WP_394340452.1">
    <property type="nucleotide sequence ID" value="NZ_QTTQ01000009.1"/>
</dbReference>
<dbReference type="Pfam" id="PF00291">
    <property type="entry name" value="PALP"/>
    <property type="match status" value="1"/>
</dbReference>
<dbReference type="GO" id="GO:0019148">
    <property type="term" value="F:D-cysteine desulfhydrase activity"/>
    <property type="evidence" value="ECO:0007669"/>
    <property type="project" value="TreeGrafter"/>
</dbReference>
<dbReference type="EMBL" id="QTTQ01000009">
    <property type="protein sequence ID" value="REE82934.1"/>
    <property type="molecule type" value="Genomic_DNA"/>
</dbReference>
<reference evidence="7 8" key="1">
    <citation type="submission" date="2018-08" db="EMBL/GenBank/DDBJ databases">
        <title>Genomic Encyclopedia of Type Strains, Phase III (KMG-III): the genomes of soil and plant-associated and newly described type strains.</title>
        <authorList>
            <person name="Whitman W."/>
        </authorList>
    </citation>
    <scope>NUCLEOTIDE SEQUENCE [LARGE SCALE GENOMIC DNA]</scope>
    <source>
        <strain evidence="7 8">325-5</strain>
    </source>
</reference>
<evidence type="ECO:0000256" key="1">
    <source>
        <dbReference type="ARBA" id="ARBA00001933"/>
    </source>
</evidence>
<dbReference type="PANTHER" id="PTHR43780">
    <property type="entry name" value="1-AMINOCYCLOPROPANE-1-CARBOXYLATE DEAMINASE-RELATED"/>
    <property type="match status" value="1"/>
</dbReference>
<feature type="domain" description="Tryptophan synthase beta chain-like PALP" evidence="6">
    <location>
        <begin position="30"/>
        <end position="299"/>
    </location>
</feature>
<evidence type="ECO:0000256" key="3">
    <source>
        <dbReference type="ARBA" id="ARBA00022898"/>
    </source>
</evidence>
<comment type="caution">
    <text evidence="7">The sequence shown here is derived from an EMBL/GenBank/DDBJ whole genome shotgun (WGS) entry which is preliminary data.</text>
</comment>
<dbReference type="AlphaFoldDB" id="A0A3D9RZE4"/>
<dbReference type="Proteomes" id="UP000256429">
    <property type="component" value="Unassembled WGS sequence"/>
</dbReference>
<evidence type="ECO:0000259" key="6">
    <source>
        <dbReference type="Pfam" id="PF00291"/>
    </source>
</evidence>
<accession>A0A3D9RZE4</accession>
<evidence type="ECO:0000313" key="8">
    <source>
        <dbReference type="Proteomes" id="UP000256429"/>
    </source>
</evidence>